<evidence type="ECO:0000256" key="1">
    <source>
        <dbReference type="SAM" id="MobiDB-lite"/>
    </source>
</evidence>
<dbReference type="VEuPathDB" id="ToxoDB:LOC34620088"/>
<dbReference type="VEuPathDB" id="ToxoDB:cyc_03385"/>
<gene>
    <name evidence="2" type="ORF">cyc_03385</name>
</gene>
<organism evidence="2 3">
    <name type="scientific">Cyclospora cayetanensis</name>
    <dbReference type="NCBI Taxonomy" id="88456"/>
    <lineage>
        <taxon>Eukaryota</taxon>
        <taxon>Sar</taxon>
        <taxon>Alveolata</taxon>
        <taxon>Apicomplexa</taxon>
        <taxon>Conoidasida</taxon>
        <taxon>Coccidia</taxon>
        <taxon>Eucoccidiorida</taxon>
        <taxon>Eimeriorina</taxon>
        <taxon>Eimeriidae</taxon>
        <taxon>Cyclospora</taxon>
    </lineage>
</organism>
<name>A0A1D3D9H4_9EIME</name>
<evidence type="ECO:0000313" key="2">
    <source>
        <dbReference type="EMBL" id="OEH80111.1"/>
    </source>
</evidence>
<dbReference type="Proteomes" id="UP000095192">
    <property type="component" value="Unassembled WGS sequence"/>
</dbReference>
<evidence type="ECO:0000313" key="3">
    <source>
        <dbReference type="Proteomes" id="UP000095192"/>
    </source>
</evidence>
<keyword evidence="3" id="KW-1185">Reference proteome</keyword>
<comment type="caution">
    <text evidence="2">The sequence shown here is derived from an EMBL/GenBank/DDBJ whole genome shotgun (WGS) entry which is preliminary data.</text>
</comment>
<dbReference type="AlphaFoldDB" id="A0A1D3D9H4"/>
<feature type="region of interest" description="Disordered" evidence="1">
    <location>
        <begin position="362"/>
        <end position="382"/>
    </location>
</feature>
<dbReference type="EMBL" id="JROU02000189">
    <property type="protein sequence ID" value="OEH80111.1"/>
    <property type="molecule type" value="Genomic_DNA"/>
</dbReference>
<sequence length="558" mass="62018">MRGLRQADKRIMKTDSSTKQQISVDQTTIGKAGTDSFSPMVAAVRFPRINSETRVAGKDGTSLLVLELLQERAQLRALGITKQQSQARTPRCSALCYFSPEVEYRTACPMPEASSRRRLECSLFLNSAPAWNLTEASIEATTSVPKGVTAGASVSGWLKGALQTGSLSEWLRSAYAPVACSATHDENVVDLLRSPEPRTFDCEAVQGGGKFVVISFVSSSLDAVLLSLMGENYLEKGWKSQLDSWWRSVEAYAPHLPYVVADLAIVRHFYYTTFVPQQTAYSFYRITAVCSIIKEKSRKGSHRWRVLSLQSVHPQREAAHLCTARRLLSGIIRLRQAPATPIFQPYSAGPLVQKRLYGEQRGCHDTNNAGSISNLQQERRERRIHSANSPLAENALNTSVGDPTGLASVLRAAVPAYGKAQCQLEVSQEICRDLRRQADLVKRLELFLKGYKKTLKELESIHRAVNTAVTDFFRGTPYEAVLLPLMHYCECMRKTQADLGPAIENAVFGGAEMLRRTRRAEALLNQRDSAAREVSHYTKVGRRSSALGCLLTHEREFC</sequence>
<feature type="compositionally biased region" description="Polar residues" evidence="1">
    <location>
        <begin position="365"/>
        <end position="376"/>
    </location>
</feature>
<dbReference type="InParanoid" id="A0A1D3D9H4"/>
<proteinExistence type="predicted"/>
<reference evidence="2 3" key="1">
    <citation type="journal article" date="2016" name="BMC Genomics">
        <title>Comparative genomics reveals Cyclospora cayetanensis possesses coccidia-like metabolism and invasion components but unique surface antigens.</title>
        <authorList>
            <person name="Liu S."/>
            <person name="Wang L."/>
            <person name="Zheng H."/>
            <person name="Xu Z."/>
            <person name="Roellig D.M."/>
            <person name="Li N."/>
            <person name="Frace M.A."/>
            <person name="Tang K."/>
            <person name="Arrowood M.J."/>
            <person name="Moss D.M."/>
            <person name="Zhang L."/>
            <person name="Feng Y."/>
            <person name="Xiao L."/>
        </authorList>
    </citation>
    <scope>NUCLEOTIDE SEQUENCE [LARGE SCALE GENOMIC DNA]</scope>
    <source>
        <strain evidence="2 3">CHN_HEN01</strain>
    </source>
</reference>
<accession>A0A1D3D9H4</accession>
<feature type="compositionally biased region" description="Basic and acidic residues" evidence="1">
    <location>
        <begin position="1"/>
        <end position="13"/>
    </location>
</feature>
<feature type="region of interest" description="Disordered" evidence="1">
    <location>
        <begin position="1"/>
        <end position="23"/>
    </location>
</feature>
<protein>
    <submittedName>
        <fullName evidence="2">Uncharacterized protein</fullName>
    </submittedName>
</protein>
<feature type="compositionally biased region" description="Polar residues" evidence="1">
    <location>
        <begin position="14"/>
        <end position="23"/>
    </location>
</feature>